<dbReference type="HOGENOM" id="CLU_137774_0_0_10"/>
<dbReference type="AlphaFoldDB" id="U6RPA0"/>
<dbReference type="EMBL" id="AQHY01000004">
    <property type="protein sequence ID" value="EOA58315.1"/>
    <property type="molecule type" value="Genomic_DNA"/>
</dbReference>
<accession>U6RPA0</accession>
<gene>
    <name evidence="1" type="ORF">HMPREF1534_00281</name>
</gene>
<keyword evidence="2" id="KW-1185">Reference proteome</keyword>
<organism evidence="1 2">
    <name type="scientific">Phocaeicola massiliensis B84634 = Timone 84634 = DSM 17679 = JCM 13223</name>
    <dbReference type="NCBI Taxonomy" id="1121098"/>
    <lineage>
        <taxon>Bacteria</taxon>
        <taxon>Pseudomonadati</taxon>
        <taxon>Bacteroidota</taxon>
        <taxon>Bacteroidia</taxon>
        <taxon>Bacteroidales</taxon>
        <taxon>Bacteroidaceae</taxon>
        <taxon>Phocaeicola</taxon>
    </lineage>
</organism>
<proteinExistence type="predicted"/>
<protein>
    <submittedName>
        <fullName evidence="1">Uncharacterized protein</fullName>
    </submittedName>
</protein>
<dbReference type="STRING" id="1121098.HMPREF1534_00281"/>
<reference evidence="1 2" key="1">
    <citation type="submission" date="2013-04" db="EMBL/GenBank/DDBJ databases">
        <title>The Genome Sequence of Bacteroides massiliensis DSM 17679.</title>
        <authorList>
            <consortium name="The Broad Institute Genomics Platform"/>
            <person name="Earl A."/>
            <person name="Ward D."/>
            <person name="Feldgarden M."/>
            <person name="Gevers D."/>
            <person name="Martens E."/>
            <person name="Fenner L."/>
            <person name="Roux V."/>
            <person name="Mallet M.N."/>
            <person name="Raoult D."/>
            <person name="Walker B."/>
            <person name="Young S."/>
            <person name="Zeng Q."/>
            <person name="Gargeya S."/>
            <person name="Fitzgerald M."/>
            <person name="Haas B."/>
            <person name="Abouelleil A."/>
            <person name="Allen A.W."/>
            <person name="Alvarado L."/>
            <person name="Arachchi H.M."/>
            <person name="Berlin A.M."/>
            <person name="Chapman S.B."/>
            <person name="Gainer-Dewar J."/>
            <person name="Goldberg J."/>
            <person name="Griggs A."/>
            <person name="Gujja S."/>
            <person name="Hansen M."/>
            <person name="Howarth C."/>
            <person name="Imamovic A."/>
            <person name="Ireland A."/>
            <person name="Larimer J."/>
            <person name="McCowan C."/>
            <person name="Murphy C."/>
            <person name="Pearson M."/>
            <person name="Poon T.W."/>
            <person name="Priest M."/>
            <person name="Roberts A."/>
            <person name="Saif S."/>
            <person name="Shea T."/>
            <person name="Sisk P."/>
            <person name="Sykes S."/>
            <person name="Wortman J."/>
            <person name="Nusbaum C."/>
            <person name="Birren B."/>
        </authorList>
    </citation>
    <scope>NUCLEOTIDE SEQUENCE [LARGE SCALE GENOMIC DNA]</scope>
    <source>
        <strain evidence="2">B84634 / Timone 84634 / DSM 17679 / JCM 13223</strain>
    </source>
</reference>
<comment type="caution">
    <text evidence="1">The sequence shown here is derived from an EMBL/GenBank/DDBJ whole genome shotgun (WGS) entry which is preliminary data.</text>
</comment>
<name>U6RPA0_9BACT</name>
<evidence type="ECO:0000313" key="1">
    <source>
        <dbReference type="EMBL" id="EOA58315.1"/>
    </source>
</evidence>
<dbReference type="PATRIC" id="fig|1121098.3.peg.281"/>
<sequence length="149" mass="16552">MSPKETELLGATALLGGGISLPLQTLLGTVRITMRIPSTEDLLRISRMYLKMGVTAEELNGYTFEQKARFMVIHGREVSRMVAFGIARRWPPPGVKNRIVAWLLRRYMHPVALQEAWMRILSPLTLGAFGNITASAEAVNQMAPLTMGQ</sequence>
<dbReference type="Proteomes" id="UP000017831">
    <property type="component" value="Unassembled WGS sequence"/>
</dbReference>
<dbReference type="eggNOG" id="ENOG5032ZH1">
    <property type="taxonomic scope" value="Bacteria"/>
</dbReference>
<evidence type="ECO:0000313" key="2">
    <source>
        <dbReference type="Proteomes" id="UP000017831"/>
    </source>
</evidence>